<reference evidence="4" key="2">
    <citation type="submission" date="2025-08" db="UniProtKB">
        <authorList>
            <consortium name="RefSeq"/>
        </authorList>
    </citation>
    <scope>IDENTIFICATION</scope>
    <source>
        <strain evidence="4">S238N-H82</strain>
        <tissue evidence="4">Testes</tissue>
    </source>
</reference>
<proteinExistence type="predicted"/>
<organism evidence="3 4">
    <name type="scientific">Branchiostoma floridae</name>
    <name type="common">Florida lancelet</name>
    <name type="synonym">Amphioxus</name>
    <dbReference type="NCBI Taxonomy" id="7739"/>
    <lineage>
        <taxon>Eukaryota</taxon>
        <taxon>Metazoa</taxon>
        <taxon>Chordata</taxon>
        <taxon>Cephalochordata</taxon>
        <taxon>Leptocardii</taxon>
        <taxon>Amphioxiformes</taxon>
        <taxon>Branchiostomatidae</taxon>
        <taxon>Branchiostoma</taxon>
    </lineage>
</organism>
<dbReference type="Proteomes" id="UP000001554">
    <property type="component" value="Chromosome 4"/>
</dbReference>
<dbReference type="RefSeq" id="XP_035674772.1">
    <property type="nucleotide sequence ID" value="XM_035818879.1"/>
</dbReference>
<reference evidence="3" key="1">
    <citation type="journal article" date="2020" name="Nat. Ecol. Evol.">
        <title>Deeply conserved synteny resolves early events in vertebrate evolution.</title>
        <authorList>
            <person name="Simakov O."/>
            <person name="Marletaz F."/>
            <person name="Yue J.X."/>
            <person name="O'Connell B."/>
            <person name="Jenkins J."/>
            <person name="Brandt A."/>
            <person name="Calef R."/>
            <person name="Tung C.H."/>
            <person name="Huang T.K."/>
            <person name="Schmutz J."/>
            <person name="Satoh N."/>
            <person name="Yu J.K."/>
            <person name="Putnam N.H."/>
            <person name="Green R.E."/>
            <person name="Rokhsar D.S."/>
        </authorList>
    </citation>
    <scope>NUCLEOTIDE SEQUENCE [LARGE SCALE GENOMIC DNA]</scope>
    <source>
        <strain evidence="3">S238N-H82</strain>
    </source>
</reference>
<name>A0A9J7L2L6_BRAFL</name>
<feature type="coiled-coil region" evidence="1">
    <location>
        <begin position="95"/>
        <end position="126"/>
    </location>
</feature>
<evidence type="ECO:0000256" key="2">
    <source>
        <dbReference type="SAM" id="MobiDB-lite"/>
    </source>
</evidence>
<keyword evidence="4" id="KW-0804">Transcription</keyword>
<feature type="compositionally biased region" description="Acidic residues" evidence="2">
    <location>
        <begin position="56"/>
        <end position="69"/>
    </location>
</feature>
<keyword evidence="4" id="KW-0240">DNA-directed RNA polymerase</keyword>
<evidence type="ECO:0000313" key="4">
    <source>
        <dbReference type="RefSeq" id="XP_035674772.1"/>
    </source>
</evidence>
<dbReference type="GO" id="GO:0000428">
    <property type="term" value="C:DNA-directed RNA polymerase complex"/>
    <property type="evidence" value="ECO:0007669"/>
    <property type="project" value="UniProtKB-KW"/>
</dbReference>
<feature type="region of interest" description="Disordered" evidence="2">
    <location>
        <begin position="53"/>
        <end position="92"/>
    </location>
</feature>
<dbReference type="GeneID" id="118414680"/>
<dbReference type="KEGG" id="bfo:118414680"/>
<gene>
    <name evidence="4" type="primary">LOC118414680</name>
</gene>
<accession>A0A9J7L2L6</accession>
<evidence type="ECO:0000256" key="1">
    <source>
        <dbReference type="SAM" id="Coils"/>
    </source>
</evidence>
<evidence type="ECO:0000313" key="3">
    <source>
        <dbReference type="Proteomes" id="UP000001554"/>
    </source>
</evidence>
<keyword evidence="3" id="KW-1185">Reference proteome</keyword>
<feature type="compositionally biased region" description="Acidic residues" evidence="2">
    <location>
        <begin position="79"/>
        <end position="92"/>
    </location>
</feature>
<dbReference type="AlphaFoldDB" id="A0A9J7L2L6"/>
<protein>
    <submittedName>
        <fullName evidence="4">Probable DNA-directed RNA polymerase subunit delta</fullName>
    </submittedName>
</protein>
<sequence length="127" mass="14186">MLKAAAGFKWDNAGCSETKYFICQTGPGDTAACGGQSAREVEADDADPAFEFSAVGEEEDPDVDEDQTDEIPREQLGETWEDQDADDVSEDEVDEDAILEELDGLLEELREIVEEKQMEMEEWVDEK</sequence>
<keyword evidence="1" id="KW-0175">Coiled coil</keyword>